<organism evidence="1 2">
    <name type="scientific">Adineta ricciae</name>
    <name type="common">Rotifer</name>
    <dbReference type="NCBI Taxonomy" id="249248"/>
    <lineage>
        <taxon>Eukaryota</taxon>
        <taxon>Metazoa</taxon>
        <taxon>Spiralia</taxon>
        <taxon>Gnathifera</taxon>
        <taxon>Rotifera</taxon>
        <taxon>Eurotatoria</taxon>
        <taxon>Bdelloidea</taxon>
        <taxon>Adinetida</taxon>
        <taxon>Adinetidae</taxon>
        <taxon>Adineta</taxon>
    </lineage>
</organism>
<sequence length="87" mass="9858">MISLALDSGRNFKHSFRLFSGHFLQTLNRKRPGTGRILPRNFRPESAAKELAESDRNLLNSTGIMPKPAQIPTDPVVGMIDLRIWKE</sequence>
<dbReference type="Proteomes" id="UP000663828">
    <property type="component" value="Unassembled WGS sequence"/>
</dbReference>
<comment type="caution">
    <text evidence="1">The sequence shown here is derived from an EMBL/GenBank/DDBJ whole genome shotgun (WGS) entry which is preliminary data.</text>
</comment>
<reference evidence="1" key="1">
    <citation type="submission" date="2021-02" db="EMBL/GenBank/DDBJ databases">
        <authorList>
            <person name="Nowell W R."/>
        </authorList>
    </citation>
    <scope>NUCLEOTIDE SEQUENCE</scope>
</reference>
<name>A0A816E2E8_ADIRI</name>
<keyword evidence="2" id="KW-1185">Reference proteome</keyword>
<gene>
    <name evidence="1" type="ORF">XAT740_LOCUS53358</name>
</gene>
<protein>
    <submittedName>
        <fullName evidence="1">Uncharacterized protein</fullName>
    </submittedName>
</protein>
<evidence type="ECO:0000313" key="2">
    <source>
        <dbReference type="Proteomes" id="UP000663828"/>
    </source>
</evidence>
<dbReference type="AlphaFoldDB" id="A0A816E2E8"/>
<dbReference type="EMBL" id="CAJNOR010009116">
    <property type="protein sequence ID" value="CAF1641288.1"/>
    <property type="molecule type" value="Genomic_DNA"/>
</dbReference>
<proteinExistence type="predicted"/>
<evidence type="ECO:0000313" key="1">
    <source>
        <dbReference type="EMBL" id="CAF1641288.1"/>
    </source>
</evidence>
<accession>A0A816E2E8</accession>